<sequence length="237" mass="26500">MKRLCIGASEHSDLLLGICRLAALAGKRVLLVDGTLSGRITCIVASEEGPSLVRFGGFDVACLFPTLGSVISHLEEMELVFEEYELVLVDTDQLEFLDKLQGSGPKFDGLYITTAYDKFTLHRTVNLIRNMDAAGKLPSGKSTVVIRNAVDCNIDEDYVDMLLAPLPFNRPEFYRLLPFDEVDLAVLIDSGHQGTIELRRMSRSYRKVLVSVAHEVTGEEVPILKRMIKQAMRRKIR</sequence>
<name>A0A7X3FGL7_9BACL</name>
<reference evidence="1 2" key="1">
    <citation type="journal article" date="2019" name="Microorganisms">
        <title>Paenibacillus lutrae sp. nov., A Chitinolytic Species Isolated from A River Otter in Castril Natural Park, Granada, Spain.</title>
        <authorList>
            <person name="Rodriguez M."/>
            <person name="Reina J.C."/>
            <person name="Bejar V."/>
            <person name="Llamas I."/>
        </authorList>
    </citation>
    <scope>NUCLEOTIDE SEQUENCE [LARGE SCALE GENOMIC DNA]</scope>
    <source>
        <strain evidence="1 2">N10</strain>
    </source>
</reference>
<gene>
    <name evidence="1" type="ORF">EDM21_07075</name>
</gene>
<comment type="caution">
    <text evidence="1">The sequence shown here is derived from an EMBL/GenBank/DDBJ whole genome shotgun (WGS) entry which is preliminary data.</text>
</comment>
<dbReference type="SUPFAM" id="SSF52540">
    <property type="entry name" value="P-loop containing nucleoside triphosphate hydrolases"/>
    <property type="match status" value="1"/>
</dbReference>
<keyword evidence="2" id="KW-1185">Reference proteome</keyword>
<dbReference type="RefSeq" id="WP_157334204.1">
    <property type="nucleotide sequence ID" value="NZ_RHLK01000003.1"/>
</dbReference>
<accession>A0A7X3FGL7</accession>
<dbReference type="Proteomes" id="UP000490800">
    <property type="component" value="Unassembled WGS sequence"/>
</dbReference>
<evidence type="ECO:0000313" key="1">
    <source>
        <dbReference type="EMBL" id="MVO99292.1"/>
    </source>
</evidence>
<dbReference type="AlphaFoldDB" id="A0A7X3FGL7"/>
<dbReference type="OrthoDB" id="2610621at2"/>
<evidence type="ECO:0000313" key="2">
    <source>
        <dbReference type="Proteomes" id="UP000490800"/>
    </source>
</evidence>
<dbReference type="EMBL" id="RHLK01000003">
    <property type="protein sequence ID" value="MVO99292.1"/>
    <property type="molecule type" value="Genomic_DNA"/>
</dbReference>
<proteinExistence type="predicted"/>
<dbReference type="InterPro" id="IPR027417">
    <property type="entry name" value="P-loop_NTPase"/>
</dbReference>
<protein>
    <submittedName>
        <fullName evidence="1">Uncharacterized protein</fullName>
    </submittedName>
</protein>
<organism evidence="1 2">
    <name type="scientific">Paenibacillus lutrae</name>
    <dbReference type="NCBI Taxonomy" id="2078573"/>
    <lineage>
        <taxon>Bacteria</taxon>
        <taxon>Bacillati</taxon>
        <taxon>Bacillota</taxon>
        <taxon>Bacilli</taxon>
        <taxon>Bacillales</taxon>
        <taxon>Paenibacillaceae</taxon>
        <taxon>Paenibacillus</taxon>
    </lineage>
</organism>